<dbReference type="InterPro" id="IPR001810">
    <property type="entry name" value="F-box_dom"/>
</dbReference>
<gene>
    <name evidence="2" type="ORF">LITE_LOCUS10203</name>
</gene>
<feature type="domain" description="F-box" evidence="1">
    <location>
        <begin position="27"/>
        <end position="68"/>
    </location>
</feature>
<proteinExistence type="predicted"/>
<keyword evidence="3" id="KW-1185">Reference proteome</keyword>
<evidence type="ECO:0000313" key="2">
    <source>
        <dbReference type="EMBL" id="CAI0399195.1"/>
    </source>
</evidence>
<evidence type="ECO:0000259" key="1">
    <source>
        <dbReference type="SMART" id="SM00256"/>
    </source>
</evidence>
<evidence type="ECO:0000313" key="3">
    <source>
        <dbReference type="Proteomes" id="UP001154282"/>
    </source>
</evidence>
<reference evidence="2" key="1">
    <citation type="submission" date="2022-08" db="EMBL/GenBank/DDBJ databases">
        <authorList>
            <person name="Gutierrez-Valencia J."/>
        </authorList>
    </citation>
    <scope>NUCLEOTIDE SEQUENCE</scope>
</reference>
<dbReference type="AlphaFoldDB" id="A0AAV0INK6"/>
<accession>A0AAV0INK6</accession>
<dbReference type="Pfam" id="PF00646">
    <property type="entry name" value="F-box"/>
    <property type="match status" value="1"/>
</dbReference>
<protein>
    <recommendedName>
        <fullName evidence="1">F-box domain-containing protein</fullName>
    </recommendedName>
</protein>
<dbReference type="PANTHER" id="PTHR34223:SF51">
    <property type="entry name" value="OS06G0556300 PROTEIN"/>
    <property type="match status" value="1"/>
</dbReference>
<dbReference type="InterPro" id="IPR036047">
    <property type="entry name" value="F-box-like_dom_sf"/>
</dbReference>
<dbReference type="SMART" id="SM00256">
    <property type="entry name" value="FBOX"/>
    <property type="match status" value="1"/>
</dbReference>
<organism evidence="2 3">
    <name type="scientific">Linum tenue</name>
    <dbReference type="NCBI Taxonomy" id="586396"/>
    <lineage>
        <taxon>Eukaryota</taxon>
        <taxon>Viridiplantae</taxon>
        <taxon>Streptophyta</taxon>
        <taxon>Embryophyta</taxon>
        <taxon>Tracheophyta</taxon>
        <taxon>Spermatophyta</taxon>
        <taxon>Magnoliopsida</taxon>
        <taxon>eudicotyledons</taxon>
        <taxon>Gunneridae</taxon>
        <taxon>Pentapetalae</taxon>
        <taxon>rosids</taxon>
        <taxon>fabids</taxon>
        <taxon>Malpighiales</taxon>
        <taxon>Linaceae</taxon>
        <taxon>Linum</taxon>
    </lineage>
</organism>
<dbReference type="InterPro" id="IPR053197">
    <property type="entry name" value="F-box_SCFL_complex_component"/>
</dbReference>
<dbReference type="EMBL" id="CAMGYJ010000004">
    <property type="protein sequence ID" value="CAI0399195.1"/>
    <property type="molecule type" value="Genomic_DNA"/>
</dbReference>
<name>A0AAV0INK6_9ROSI</name>
<dbReference type="Gene3D" id="1.20.1280.50">
    <property type="match status" value="1"/>
</dbReference>
<dbReference type="SUPFAM" id="SSF52047">
    <property type="entry name" value="RNI-like"/>
    <property type="match status" value="1"/>
</dbReference>
<dbReference type="SUPFAM" id="SSF81383">
    <property type="entry name" value="F-box domain"/>
    <property type="match status" value="1"/>
</dbReference>
<comment type="caution">
    <text evidence="2">The sequence shown here is derived from an EMBL/GenBank/DDBJ whole genome shotgun (WGS) entry which is preliminary data.</text>
</comment>
<dbReference type="Proteomes" id="UP001154282">
    <property type="component" value="Unassembled WGS sequence"/>
</dbReference>
<dbReference type="PANTHER" id="PTHR34223">
    <property type="entry name" value="OS11G0201299 PROTEIN"/>
    <property type="match status" value="1"/>
</dbReference>
<sequence length="311" mass="34977">MNSGDSRGKRRRAEEADATTIDRLSDLPILMVHHILSFLDDTKSVVRTSLLSRGWRHAWKHVPVLEFHRGSFPRAREFDSFIDRVLSLRRDLSLSKVVYAETYLSPEPPRNEKADIIDRQVKVISYALSHDVQQLVVHSWEANQETAAPYCDFSSIFPVCGSNNATGNYDCTKKKKEADLKTLDLKWINLDPGFVACSVFPMLTTLNLERCAFGTEGLILSASIPCLINLVITNCRLKGKATEIKARRIKVYAPHLLSLKLNGMVGWEIEVFAPKLKSLTLFQDVTSAGFFNTTLPALDHADIALTEDTEQ</sequence>